<sequence>MPRYVIITPVRDEEEYIGSTIQSLCSQTVRPEEWIIVNDGSTDHTGEIVDRFATEHPWIKVVHRKNRGFRKPGGGVMEAFYEGYKVIEHQDWEFLVKLDADLTFEPDYFEKCFEHFQQDPNLGIGGGEIRHEVAGEMKAEKNPSFHVRGATKIYRRDCWEAIDGLWSASGWDTIDEVKANMKGWKTHTFTELGLFHHRFTGAEEGLLRDRVKHGVACYVAGYHPLFVAASCVHRLAQKPWVIGSLAILYGFLKAHVTRPPRLRDRSYVAYIRSQQLRRLCGMQTIWR</sequence>
<dbReference type="CDD" id="cd06423">
    <property type="entry name" value="CESA_like"/>
    <property type="match status" value="1"/>
</dbReference>
<evidence type="ECO:0000313" key="6">
    <source>
        <dbReference type="Proteomes" id="UP000239735"/>
    </source>
</evidence>
<accession>A0A2N9L482</accession>
<dbReference type="SUPFAM" id="SSF53448">
    <property type="entry name" value="Nucleotide-diphospho-sugar transferases"/>
    <property type="match status" value="1"/>
</dbReference>
<reference evidence="6" key="1">
    <citation type="submission" date="2018-02" db="EMBL/GenBank/DDBJ databases">
        <authorList>
            <person name="Hausmann B."/>
        </authorList>
    </citation>
    <scope>NUCLEOTIDE SEQUENCE [LARGE SCALE GENOMIC DNA]</scope>
    <source>
        <strain evidence="6">Peat soil MAG SbA5</strain>
    </source>
</reference>
<dbReference type="InterPro" id="IPR050834">
    <property type="entry name" value="Glycosyltransf_2"/>
</dbReference>
<dbReference type="GO" id="GO:0016757">
    <property type="term" value="F:glycosyltransferase activity"/>
    <property type="evidence" value="ECO:0007669"/>
    <property type="project" value="UniProtKB-KW"/>
</dbReference>
<evidence type="ECO:0000256" key="3">
    <source>
        <dbReference type="ARBA" id="ARBA00022679"/>
    </source>
</evidence>
<evidence type="ECO:0000313" key="5">
    <source>
        <dbReference type="EMBL" id="SPE18039.1"/>
    </source>
</evidence>
<feature type="domain" description="Glycosyltransferase 2-like" evidence="4">
    <location>
        <begin position="6"/>
        <end position="127"/>
    </location>
</feature>
<dbReference type="AlphaFoldDB" id="A0A2N9L482"/>
<name>A0A2N9L482_9BACT</name>
<dbReference type="PANTHER" id="PTHR43685">
    <property type="entry name" value="GLYCOSYLTRANSFERASE"/>
    <property type="match status" value="1"/>
</dbReference>
<dbReference type="Proteomes" id="UP000239735">
    <property type="component" value="Unassembled WGS sequence"/>
</dbReference>
<evidence type="ECO:0000259" key="4">
    <source>
        <dbReference type="Pfam" id="PF00535"/>
    </source>
</evidence>
<dbReference type="PANTHER" id="PTHR43685:SF5">
    <property type="entry name" value="GLYCOSYLTRANSFERASE EPSE-RELATED"/>
    <property type="match status" value="1"/>
</dbReference>
<keyword evidence="2" id="KW-0328">Glycosyltransferase</keyword>
<evidence type="ECO:0000256" key="1">
    <source>
        <dbReference type="ARBA" id="ARBA00006739"/>
    </source>
</evidence>
<dbReference type="OrthoDB" id="9800276at2"/>
<gene>
    <name evidence="5" type="ORF">SBA5_1250002</name>
</gene>
<dbReference type="InterPro" id="IPR001173">
    <property type="entry name" value="Glyco_trans_2-like"/>
</dbReference>
<dbReference type="EMBL" id="OKRB01000030">
    <property type="protein sequence ID" value="SPE18039.1"/>
    <property type="molecule type" value="Genomic_DNA"/>
</dbReference>
<organism evidence="5 6">
    <name type="scientific">Candidatus Sulfuritelmatomonas gaucii</name>
    <dbReference type="NCBI Taxonomy" id="2043161"/>
    <lineage>
        <taxon>Bacteria</taxon>
        <taxon>Pseudomonadati</taxon>
        <taxon>Acidobacteriota</taxon>
        <taxon>Terriglobia</taxon>
        <taxon>Terriglobales</taxon>
        <taxon>Acidobacteriaceae</taxon>
        <taxon>Candidatus Sulfuritelmatomonas</taxon>
    </lineage>
</organism>
<dbReference type="InterPro" id="IPR029044">
    <property type="entry name" value="Nucleotide-diphossugar_trans"/>
</dbReference>
<protein>
    <submittedName>
        <fullName evidence="5">Glycosyl transferase family 2</fullName>
    </submittedName>
</protein>
<keyword evidence="3 5" id="KW-0808">Transferase</keyword>
<dbReference type="Pfam" id="PF00535">
    <property type="entry name" value="Glycos_transf_2"/>
    <property type="match status" value="1"/>
</dbReference>
<dbReference type="Gene3D" id="3.90.550.10">
    <property type="entry name" value="Spore Coat Polysaccharide Biosynthesis Protein SpsA, Chain A"/>
    <property type="match status" value="1"/>
</dbReference>
<proteinExistence type="inferred from homology"/>
<evidence type="ECO:0000256" key="2">
    <source>
        <dbReference type="ARBA" id="ARBA00022676"/>
    </source>
</evidence>
<comment type="similarity">
    <text evidence="1">Belongs to the glycosyltransferase 2 family.</text>
</comment>